<dbReference type="GO" id="GO:0005739">
    <property type="term" value="C:mitochondrion"/>
    <property type="evidence" value="ECO:0007669"/>
    <property type="project" value="EnsemblFungi"/>
</dbReference>
<comment type="caution">
    <text evidence="1">The sequence shown here is derived from an EMBL/GenBank/DDBJ whole genome shotgun (WGS) entry which is preliminary data.</text>
</comment>
<sequence length="500" mass="57451">MKPSISILYSLAVSANVANVIADGSIFDSWTHSDLKSYIKDQQRSLEKLSSKTYEELKETLSEAWPGQTGSKKPWWQFWPSQSSVTGSSQPVTDWLFETWPMERLHAFLKKNGIHPHPGATKDQLIKYIKDHFYSISEKLDTSGFYPSSSYFEHWTADDFKSWLQDFEVPFEENNDELLDKVRENIYHVSKAAEEKRLNALKSLDLANRELLDSAGDIKKDVFEHWSAEDLRKWLNSHKIPYNDDIEEKRDALAALASDQKELLKDDIQWFLEAAQRHSSPFLSKSPDYVCSVWDKTLLNLGSAFNSVQNKVGDVINDTFLIDLDSWPRGKITEFLDARGVSYSKIATNEQLRALVREVRNKPLKKAQEKYDQLTDGAWYHSLKNWAQRKSGEVQGNDYYKSVSTNAKTLSKNTQSWASGLGKKVKDDFNSWSVEDLKNYLKKMSGGASTATMSKDELVKLVREKTNLMLGVQEQPWYERWTNNVKNLFSRVPAALAVRQ</sequence>
<gene>
    <name evidence="1" type="ORF">ZYGR_0A00330</name>
</gene>
<dbReference type="AlphaFoldDB" id="A0A1Q2ZSH3"/>
<reference evidence="1 2" key="1">
    <citation type="submission" date="2016-08" db="EMBL/GenBank/DDBJ databases">
        <title>Draft genome sequence of allopolyploid Zygosaccharomyces rouxii.</title>
        <authorList>
            <person name="Watanabe J."/>
            <person name="Uehara K."/>
            <person name="Mogi Y."/>
            <person name="Tsukioka Y."/>
        </authorList>
    </citation>
    <scope>NUCLEOTIDE SEQUENCE [LARGE SCALE GENOMIC DNA]</scope>
    <source>
        <strain evidence="1 2">NBRC 110957</strain>
    </source>
</reference>
<evidence type="ECO:0000313" key="2">
    <source>
        <dbReference type="Proteomes" id="UP000187013"/>
    </source>
</evidence>
<accession>A0A1Q2ZSH3</accession>
<dbReference type="EMBL" id="BDGX01000001">
    <property type="protein sequence ID" value="GAV46442.1"/>
    <property type="molecule type" value="Genomic_DNA"/>
</dbReference>
<dbReference type="InterPro" id="IPR018803">
    <property type="entry name" value="Ish1/Msc1-like"/>
</dbReference>
<dbReference type="OrthoDB" id="2527403at2759"/>
<organism evidence="1 2">
    <name type="scientific">Zygosaccharomyces rouxii</name>
    <dbReference type="NCBI Taxonomy" id="4956"/>
    <lineage>
        <taxon>Eukaryota</taxon>
        <taxon>Fungi</taxon>
        <taxon>Dikarya</taxon>
        <taxon>Ascomycota</taxon>
        <taxon>Saccharomycotina</taxon>
        <taxon>Saccharomycetes</taxon>
        <taxon>Saccharomycetales</taxon>
        <taxon>Saccharomycetaceae</taxon>
        <taxon>Zygosaccharomyces</taxon>
    </lineage>
</organism>
<proteinExistence type="predicted"/>
<evidence type="ECO:0000313" key="1">
    <source>
        <dbReference type="EMBL" id="GAV46442.1"/>
    </source>
</evidence>
<dbReference type="GO" id="GO:1990166">
    <property type="term" value="P:protein localization to site of double-strand break"/>
    <property type="evidence" value="ECO:0007669"/>
    <property type="project" value="EnsemblFungi"/>
</dbReference>
<dbReference type="Proteomes" id="UP000187013">
    <property type="component" value="Unassembled WGS sequence"/>
</dbReference>
<dbReference type="GO" id="GO:0007131">
    <property type="term" value="P:reciprocal meiotic recombination"/>
    <property type="evidence" value="ECO:0007669"/>
    <property type="project" value="EnsemblFungi"/>
</dbReference>
<protein>
    <recommendedName>
        <fullName evidence="3">Meiotic sister chromatid recombination protein 1</fullName>
    </recommendedName>
</protein>
<evidence type="ECO:0008006" key="3">
    <source>
        <dbReference type="Google" id="ProtNLM"/>
    </source>
</evidence>
<dbReference type="Pfam" id="PF10281">
    <property type="entry name" value="Ish1"/>
    <property type="match status" value="2"/>
</dbReference>
<dbReference type="GO" id="GO:0005635">
    <property type="term" value="C:nuclear envelope"/>
    <property type="evidence" value="ECO:0007669"/>
    <property type="project" value="EnsemblFungi"/>
</dbReference>
<dbReference type="OMA" id="WTFDTWN"/>
<dbReference type="eggNOG" id="ENOG502RNIV">
    <property type="taxonomic scope" value="Eukaryota"/>
</dbReference>
<name>A0A1Q2ZSH3_ZYGRO</name>